<evidence type="ECO:0000256" key="8">
    <source>
        <dbReference type="RuleBase" id="RU003346"/>
    </source>
</evidence>
<feature type="transmembrane region" description="Helical" evidence="11">
    <location>
        <begin position="189"/>
        <end position="207"/>
    </location>
</feature>
<feature type="transmembrane region" description="Helical" evidence="11">
    <location>
        <begin position="420"/>
        <end position="442"/>
    </location>
</feature>
<dbReference type="GO" id="GO:0051119">
    <property type="term" value="F:sugar transmembrane transporter activity"/>
    <property type="evidence" value="ECO:0007669"/>
    <property type="project" value="InterPro"/>
</dbReference>
<keyword evidence="2" id="KW-1003">Cell membrane</keyword>
<evidence type="ECO:0000256" key="5">
    <source>
        <dbReference type="ARBA" id="ARBA00023136"/>
    </source>
</evidence>
<evidence type="ECO:0000256" key="10">
    <source>
        <dbReference type="SAM" id="MobiDB-lite"/>
    </source>
</evidence>
<evidence type="ECO:0000313" key="13">
    <source>
        <dbReference type="EMBL" id="MBW12139.1"/>
    </source>
</evidence>
<keyword evidence="6" id="KW-0325">Glycoprotein</keyword>
<dbReference type="InterPro" id="IPR050549">
    <property type="entry name" value="MFS_Trehalose_Transporter"/>
</dbReference>
<dbReference type="InterPro" id="IPR003663">
    <property type="entry name" value="Sugar/inositol_transpt"/>
</dbReference>
<feature type="transmembrane region" description="Helical" evidence="11">
    <location>
        <begin position="213"/>
        <end position="234"/>
    </location>
</feature>
<name>A0A2H8TDH6_9HEMI</name>
<keyword evidence="9" id="KW-0175">Coiled coil</keyword>
<dbReference type="InterPro" id="IPR005828">
    <property type="entry name" value="MFS_sugar_transport-like"/>
</dbReference>
<dbReference type="SUPFAM" id="SSF103473">
    <property type="entry name" value="MFS general substrate transporter"/>
    <property type="match status" value="1"/>
</dbReference>
<dbReference type="InterPro" id="IPR005829">
    <property type="entry name" value="Sugar_transporter_CS"/>
</dbReference>
<reference evidence="13" key="1">
    <citation type="submission" date="2017-10" db="EMBL/GenBank/DDBJ databases">
        <title>Transcriptome Assembly of Sugarcane Aphid Adults.</title>
        <authorList>
            <person name="Scully E.D."/>
            <person name="Palmer N.A."/>
            <person name="Geib S.M."/>
            <person name="Sarath G."/>
            <person name="Sattler S.E."/>
        </authorList>
    </citation>
    <scope>NUCLEOTIDE SEQUENCE</scope>
    <source>
        <tissue evidence="13">Whole body</tissue>
    </source>
</reference>
<dbReference type="InterPro" id="IPR044775">
    <property type="entry name" value="MFS_ERD6/Tret1-like"/>
</dbReference>
<protein>
    <submittedName>
        <fullName evidence="13">Facilitated trehalose transporter Tret1</fullName>
    </submittedName>
</protein>
<proteinExistence type="inferred from homology"/>
<dbReference type="InterPro" id="IPR020846">
    <property type="entry name" value="MFS_dom"/>
</dbReference>
<evidence type="ECO:0000256" key="3">
    <source>
        <dbReference type="ARBA" id="ARBA00022692"/>
    </source>
</evidence>
<gene>
    <name evidence="13" type="primary">Tret1_2</name>
</gene>
<dbReference type="OrthoDB" id="6612291at2759"/>
<accession>A0A2H8TDH6</accession>
<evidence type="ECO:0000256" key="11">
    <source>
        <dbReference type="SAM" id="Phobius"/>
    </source>
</evidence>
<feature type="transmembrane region" description="Helical" evidence="11">
    <location>
        <begin position="273"/>
        <end position="292"/>
    </location>
</feature>
<feature type="transmembrane region" description="Helical" evidence="11">
    <location>
        <begin position="158"/>
        <end position="177"/>
    </location>
</feature>
<feature type="transmembrane region" description="Helical" evidence="11">
    <location>
        <begin position="117"/>
        <end position="138"/>
    </location>
</feature>
<evidence type="ECO:0000256" key="9">
    <source>
        <dbReference type="SAM" id="Coils"/>
    </source>
</evidence>
<evidence type="ECO:0000259" key="12">
    <source>
        <dbReference type="PROSITE" id="PS50850"/>
    </source>
</evidence>
<dbReference type="InterPro" id="IPR036259">
    <property type="entry name" value="MFS_trans_sf"/>
</dbReference>
<dbReference type="NCBIfam" id="TIGR00879">
    <property type="entry name" value="SP"/>
    <property type="match status" value="1"/>
</dbReference>
<evidence type="ECO:0000256" key="7">
    <source>
        <dbReference type="ARBA" id="ARBA00024348"/>
    </source>
</evidence>
<feature type="coiled-coil region" evidence="9">
    <location>
        <begin position="319"/>
        <end position="346"/>
    </location>
</feature>
<comment type="subcellular location">
    <subcellularLocation>
        <location evidence="1">Cell membrane</location>
        <topology evidence="1">Multi-pass membrane protein</topology>
    </subcellularLocation>
</comment>
<evidence type="ECO:0000256" key="2">
    <source>
        <dbReference type="ARBA" id="ARBA00022475"/>
    </source>
</evidence>
<feature type="compositionally biased region" description="Low complexity" evidence="10">
    <location>
        <begin position="22"/>
        <end position="36"/>
    </location>
</feature>
<keyword evidence="8" id="KW-0813">Transport</keyword>
<dbReference type="CDD" id="cd17358">
    <property type="entry name" value="MFS_GLUT6_8_Class3_like"/>
    <property type="match status" value="1"/>
</dbReference>
<dbReference type="PANTHER" id="PTHR48021">
    <property type="match status" value="1"/>
</dbReference>
<dbReference type="Pfam" id="PF00083">
    <property type="entry name" value="Sugar_tr"/>
    <property type="match status" value="1"/>
</dbReference>
<dbReference type="PROSITE" id="PS00216">
    <property type="entry name" value="SUGAR_TRANSPORT_1"/>
    <property type="match status" value="2"/>
</dbReference>
<keyword evidence="5 11" id="KW-0472">Membrane</keyword>
<feature type="transmembrane region" description="Helical" evidence="11">
    <location>
        <begin position="393"/>
        <end position="413"/>
    </location>
</feature>
<feature type="transmembrane region" description="Helical" evidence="11">
    <location>
        <begin position="521"/>
        <end position="541"/>
    </location>
</feature>
<feature type="transmembrane region" description="Helical" evidence="11">
    <location>
        <begin position="489"/>
        <end position="509"/>
    </location>
</feature>
<comment type="similarity">
    <text evidence="7">Belongs to the major facilitator superfamily. Sugar transporter (TC 2.A.1.1) family. Trehalose transporter subfamily.</text>
</comment>
<feature type="transmembrane region" description="Helical" evidence="11">
    <location>
        <begin position="246"/>
        <end position="267"/>
    </location>
</feature>
<feature type="region of interest" description="Disordered" evidence="10">
    <location>
        <begin position="10"/>
        <end position="39"/>
    </location>
</feature>
<keyword evidence="3 11" id="KW-0812">Transmembrane</keyword>
<sequence>MDQGVFKQLDDSCFPPKRSPDAAAATAAAPGTEPGAIGPDSAKMTSWDSYLAVATFLSSPEEFMGWFVGFVSLFSTNLLRPLRLALTSSNKNATKNSMLSVNGPKGTRREGKKFRQYAAALSTTIGPFAVGTVLAWTSPVLPMLQAENSRIPISADEGSWVGSLIAIGAIIGSIPAGKGADIFGRKPTIAALAVPFIISWAMIYFATSVWELYVARLIAGAVIGGVTATVPMYIGEIAESSIRGELGSYIQVKVTLGILYVYAIGPFVSYEGLAILCGIIPVIMFVLVLLVAPETPTYLLRSGRRKEAERSLELLRGHEYDIAGELEELQQQLEEEQKRSSKFKDLISSRATVRASIAVMGLLSFLSFSGINVLIFYAESIFKSSSSSISPQVSSIIIGVLQVKFTFASALLVDKAGRRVLLLISDSVMAVCLGCLGYFFWLQEHSVDVSAFSLIPLISLGVYISTFSLGFGPIPGVMMGELFSPDVKGLALGIVCVIASLLEFVVVKMYQNLLDWFDHGITFWIFAGFCVLGTVFVWFLVPETKNKTLQEIQNELNGKKKANNRKDNPKGNKKHQMMDSLTGDHAAIV</sequence>
<keyword evidence="4 11" id="KW-1133">Transmembrane helix</keyword>
<dbReference type="EMBL" id="GFXV01000334">
    <property type="protein sequence ID" value="MBW12139.1"/>
    <property type="molecule type" value="Transcribed_RNA"/>
</dbReference>
<feature type="domain" description="Major facilitator superfamily (MFS) profile" evidence="12">
    <location>
        <begin position="115"/>
        <end position="545"/>
    </location>
</feature>
<dbReference type="PRINTS" id="PR00171">
    <property type="entry name" value="SUGRTRNSPORT"/>
</dbReference>
<feature type="region of interest" description="Disordered" evidence="10">
    <location>
        <begin position="554"/>
        <end position="589"/>
    </location>
</feature>
<organism evidence="13">
    <name type="scientific">Melanaphis sacchari</name>
    <dbReference type="NCBI Taxonomy" id="742174"/>
    <lineage>
        <taxon>Eukaryota</taxon>
        <taxon>Metazoa</taxon>
        <taxon>Ecdysozoa</taxon>
        <taxon>Arthropoda</taxon>
        <taxon>Hexapoda</taxon>
        <taxon>Insecta</taxon>
        <taxon>Pterygota</taxon>
        <taxon>Neoptera</taxon>
        <taxon>Paraneoptera</taxon>
        <taxon>Hemiptera</taxon>
        <taxon>Sternorrhyncha</taxon>
        <taxon>Aphidomorpha</taxon>
        <taxon>Aphidoidea</taxon>
        <taxon>Aphididae</taxon>
        <taxon>Aphidini</taxon>
        <taxon>Melanaphis</taxon>
    </lineage>
</organism>
<dbReference type="PANTHER" id="PTHR48021:SF1">
    <property type="entry name" value="GH07001P-RELATED"/>
    <property type="match status" value="1"/>
</dbReference>
<feature type="transmembrane region" description="Helical" evidence="11">
    <location>
        <begin position="357"/>
        <end position="378"/>
    </location>
</feature>
<evidence type="ECO:0000256" key="4">
    <source>
        <dbReference type="ARBA" id="ARBA00022989"/>
    </source>
</evidence>
<dbReference type="PROSITE" id="PS50850">
    <property type="entry name" value="MFS"/>
    <property type="match status" value="1"/>
</dbReference>
<dbReference type="Gene3D" id="1.20.1250.20">
    <property type="entry name" value="MFS general substrate transporter like domains"/>
    <property type="match status" value="1"/>
</dbReference>
<dbReference type="GO" id="GO:0005886">
    <property type="term" value="C:plasma membrane"/>
    <property type="evidence" value="ECO:0007669"/>
    <property type="project" value="UniProtKB-SubCell"/>
</dbReference>
<dbReference type="FunFam" id="1.20.1250.20:FF:000055">
    <property type="entry name" value="Facilitated trehalose transporter Tret1-2 homolog"/>
    <property type="match status" value="1"/>
</dbReference>
<feature type="transmembrane region" description="Helical" evidence="11">
    <location>
        <begin position="454"/>
        <end position="477"/>
    </location>
</feature>
<dbReference type="AlphaFoldDB" id="A0A2H8TDH6"/>
<evidence type="ECO:0000256" key="1">
    <source>
        <dbReference type="ARBA" id="ARBA00004651"/>
    </source>
</evidence>
<evidence type="ECO:0000256" key="6">
    <source>
        <dbReference type="ARBA" id="ARBA00023180"/>
    </source>
</evidence>